<evidence type="ECO:0000313" key="2">
    <source>
        <dbReference type="Proteomes" id="UP000261704"/>
    </source>
</evidence>
<dbReference type="RefSeq" id="WP_118942179.1">
    <property type="nucleotide sequence ID" value="NZ_CP032125.1"/>
</dbReference>
<protein>
    <recommendedName>
        <fullName evidence="3">Outer membrane protein beta-barrel domain-containing protein</fullName>
    </recommendedName>
</protein>
<name>A0A347UF94_9RHOB</name>
<dbReference type="KEGG" id="pamo:BAR1_05975"/>
<reference evidence="1 2" key="1">
    <citation type="submission" date="2018-09" db="EMBL/GenBank/DDBJ databases">
        <title>Profundibacter amoris BAR1 gen. nov., sp. nov., a new member of the Roseobacter clade isolated at Lokis Castle Vent Field on the Arctic Mid-Oceanic Ridge.</title>
        <authorList>
            <person name="Le Moine Bauer S."/>
            <person name="Sjoeberg A.G."/>
            <person name="L'Haridon S."/>
            <person name="Stokke R."/>
            <person name="Roalkvam I."/>
            <person name="Steen I.H."/>
            <person name="Dahle H."/>
        </authorList>
    </citation>
    <scope>NUCLEOTIDE SEQUENCE [LARGE SCALE GENOMIC DNA]</scope>
    <source>
        <strain evidence="1 2">BAR1</strain>
    </source>
</reference>
<evidence type="ECO:0008006" key="3">
    <source>
        <dbReference type="Google" id="ProtNLM"/>
    </source>
</evidence>
<gene>
    <name evidence="1" type="ORF">BAR1_05975</name>
</gene>
<organism evidence="1 2">
    <name type="scientific">Profundibacter amoris</name>
    <dbReference type="NCBI Taxonomy" id="2171755"/>
    <lineage>
        <taxon>Bacteria</taxon>
        <taxon>Pseudomonadati</taxon>
        <taxon>Pseudomonadota</taxon>
        <taxon>Alphaproteobacteria</taxon>
        <taxon>Rhodobacterales</taxon>
        <taxon>Paracoccaceae</taxon>
        <taxon>Profundibacter</taxon>
    </lineage>
</organism>
<dbReference type="OrthoDB" id="482277at2"/>
<dbReference type="AlphaFoldDB" id="A0A347UF94"/>
<evidence type="ECO:0000313" key="1">
    <source>
        <dbReference type="EMBL" id="AXX97522.1"/>
    </source>
</evidence>
<accession>A0A347UF94</accession>
<keyword evidence="2" id="KW-1185">Reference proteome</keyword>
<dbReference type="Proteomes" id="UP000261704">
    <property type="component" value="Chromosome"/>
</dbReference>
<dbReference type="EMBL" id="CP032125">
    <property type="protein sequence ID" value="AXX97522.1"/>
    <property type="molecule type" value="Genomic_DNA"/>
</dbReference>
<sequence>MKKTTLLSSTVTAISLTLGLQPAKAEDTNRYIGLNLITGAPMSAFDGFNTAGAFSNKDTVHSDYQGISLTYGIQDKWHWKGVAITPEIELAWLNDYDVVSASFPGLPNPVFHYRTNIQTGRIGANLWSLVEQGQNWRAEFGIGGGLAYQEIQTDDTVVNGSKSGVSGYGMVGLRYLRDVGNQGQLTASAVVVKTGKSSISLANLGGVDAGNLSVSTLTPEFRIGYHLILGQ</sequence>
<proteinExistence type="predicted"/>